<gene>
    <name evidence="2" type="ORF">FMAN_12841</name>
</gene>
<dbReference type="PANTHER" id="PTHR37538">
    <property type="entry name" value="BTB DOMAIN-CONTAINING PROTEIN"/>
    <property type="match status" value="1"/>
</dbReference>
<feature type="compositionally biased region" description="Polar residues" evidence="1">
    <location>
        <begin position="364"/>
        <end position="381"/>
    </location>
</feature>
<reference evidence="3" key="1">
    <citation type="journal article" date="2016" name="Genome Biol. Evol.">
        <title>Comparative 'omics' of the Fusarium fujikuroi species complex highlights differences in genetic potential and metabolite synthesis.</title>
        <authorList>
            <person name="Niehaus E.-M."/>
            <person name="Muensterkoetter M."/>
            <person name="Proctor R.H."/>
            <person name="Brown D.W."/>
            <person name="Sharon A."/>
            <person name="Idan Y."/>
            <person name="Oren-Young L."/>
            <person name="Sieber C.M."/>
            <person name="Novak O."/>
            <person name="Pencik A."/>
            <person name="Tarkowska D."/>
            <person name="Hromadova K."/>
            <person name="Freeman S."/>
            <person name="Maymon M."/>
            <person name="Elazar M."/>
            <person name="Youssef S.A."/>
            <person name="El-Shabrawy E.S.M."/>
            <person name="Shalaby A.B.A."/>
            <person name="Houterman P."/>
            <person name="Brock N.L."/>
            <person name="Burkhardt I."/>
            <person name="Tsavkelova E.A."/>
            <person name="Dickschat J.S."/>
            <person name="Galuszka P."/>
            <person name="Gueldener U."/>
            <person name="Tudzynski B."/>
        </authorList>
    </citation>
    <scope>NUCLEOTIDE SEQUENCE [LARGE SCALE GENOMIC DNA]</scope>
    <source>
        <strain evidence="3">MRC7560</strain>
    </source>
</reference>
<organism evidence="2 3">
    <name type="scientific">Fusarium mangiferae</name>
    <name type="common">Mango malformation disease fungus</name>
    <dbReference type="NCBI Taxonomy" id="192010"/>
    <lineage>
        <taxon>Eukaryota</taxon>
        <taxon>Fungi</taxon>
        <taxon>Dikarya</taxon>
        <taxon>Ascomycota</taxon>
        <taxon>Pezizomycotina</taxon>
        <taxon>Sordariomycetes</taxon>
        <taxon>Hypocreomycetidae</taxon>
        <taxon>Hypocreales</taxon>
        <taxon>Nectriaceae</taxon>
        <taxon>Fusarium</taxon>
        <taxon>Fusarium fujikuroi species complex</taxon>
    </lineage>
</organism>
<dbReference type="PANTHER" id="PTHR37538:SF1">
    <property type="entry name" value="BTB DOMAIN-CONTAINING PROTEIN"/>
    <property type="match status" value="1"/>
</dbReference>
<comment type="caution">
    <text evidence="2">The sequence shown here is derived from an EMBL/GenBank/DDBJ whole genome shotgun (WGS) entry which is preliminary data.</text>
</comment>
<dbReference type="EMBL" id="FCQH01000015">
    <property type="protein sequence ID" value="CVL04745.1"/>
    <property type="molecule type" value="Genomic_DNA"/>
</dbReference>
<dbReference type="VEuPathDB" id="FungiDB:FMAN_12841"/>
<evidence type="ECO:0000313" key="3">
    <source>
        <dbReference type="Proteomes" id="UP000184255"/>
    </source>
</evidence>
<feature type="region of interest" description="Disordered" evidence="1">
    <location>
        <begin position="199"/>
        <end position="383"/>
    </location>
</feature>
<feature type="compositionally biased region" description="Basic and acidic residues" evidence="1">
    <location>
        <begin position="199"/>
        <end position="217"/>
    </location>
</feature>
<evidence type="ECO:0000313" key="2">
    <source>
        <dbReference type="EMBL" id="CVL04745.1"/>
    </source>
</evidence>
<dbReference type="RefSeq" id="XP_041688921.1">
    <property type="nucleotide sequence ID" value="XM_041823330.1"/>
</dbReference>
<feature type="compositionally biased region" description="Polar residues" evidence="1">
    <location>
        <begin position="222"/>
        <end position="231"/>
    </location>
</feature>
<feature type="compositionally biased region" description="Basic and acidic residues" evidence="1">
    <location>
        <begin position="333"/>
        <end position="347"/>
    </location>
</feature>
<dbReference type="Proteomes" id="UP000184255">
    <property type="component" value="Unassembled WGS sequence"/>
</dbReference>
<feature type="compositionally biased region" description="Polar residues" evidence="1">
    <location>
        <begin position="291"/>
        <end position="312"/>
    </location>
</feature>
<name>A0A1L7U9W0_FUSMA</name>
<feature type="compositionally biased region" description="Polar residues" evidence="1">
    <location>
        <begin position="250"/>
        <end position="260"/>
    </location>
</feature>
<accession>A0A1L7U9W0</accession>
<dbReference type="AlphaFoldDB" id="A0A1L7U9W0"/>
<evidence type="ECO:0008006" key="4">
    <source>
        <dbReference type="Google" id="ProtNLM"/>
    </source>
</evidence>
<feature type="compositionally biased region" description="Basic and acidic residues" evidence="1">
    <location>
        <begin position="281"/>
        <end position="290"/>
    </location>
</feature>
<keyword evidence="3" id="KW-1185">Reference proteome</keyword>
<sequence>MSPDLPAQFITSPYADSFVKVLLKGKSITWIHRGVVPDNVLSNKSTHELGPKSASPILDMQNIGNDIAHVILHYFYTKQYDCIKPSGTSADIAKGYELRVSLQVIEAARKKQLFTLVDLAKEQCARLCHEMDLLNLVAILGKMNIDYDNFPELTKHIAFHLEKVLANPHSQFASDLLHRATSNSITDMLIRKLVMVARDEPKSEPKAKPKPENEARDLPVCPSTSYTSTVERGTAKPEWQRFPYKRRTQDLQQLLNSPQPNDKGKGRDVPKSTPAIPVSHFESRGAKGQKEAQSGPSRKANPPTTKLESSIASMKDFVAAEKSSAADWQVPKPEAEKSETSESDREPTIAVVSDDEGVLVESSPEPNMTPSPAGSGSTNSMDHFLLYDRW</sequence>
<proteinExistence type="predicted"/>
<evidence type="ECO:0000256" key="1">
    <source>
        <dbReference type="SAM" id="MobiDB-lite"/>
    </source>
</evidence>
<protein>
    <recommendedName>
        <fullName evidence="4">BTB domain-containing protein</fullName>
    </recommendedName>
</protein>
<dbReference type="GeneID" id="65092091"/>